<accession>A0A1H5T7A2</accession>
<evidence type="ECO:0000313" key="3">
    <source>
        <dbReference type="Proteomes" id="UP000236738"/>
    </source>
</evidence>
<dbReference type="Proteomes" id="UP000236738">
    <property type="component" value="Unassembled WGS sequence"/>
</dbReference>
<dbReference type="AlphaFoldDB" id="A0A1H5T7A2"/>
<evidence type="ECO:0000256" key="1">
    <source>
        <dbReference type="SAM" id="Phobius"/>
    </source>
</evidence>
<proteinExistence type="predicted"/>
<dbReference type="EMBL" id="FNUS01000001">
    <property type="protein sequence ID" value="SEF58038.1"/>
    <property type="molecule type" value="Genomic_DNA"/>
</dbReference>
<keyword evidence="3" id="KW-1185">Reference proteome</keyword>
<gene>
    <name evidence="2" type="ORF">SAMN05421847_0372</name>
</gene>
<protein>
    <submittedName>
        <fullName evidence="2">Uncharacterized protein</fullName>
    </submittedName>
</protein>
<feature type="transmembrane region" description="Helical" evidence="1">
    <location>
        <begin position="7"/>
        <end position="24"/>
    </location>
</feature>
<reference evidence="3" key="1">
    <citation type="submission" date="2016-10" db="EMBL/GenBank/DDBJ databases">
        <authorList>
            <person name="Varghese N."/>
            <person name="Submissions S."/>
        </authorList>
    </citation>
    <scope>NUCLEOTIDE SEQUENCE [LARGE SCALE GENOMIC DNA]</scope>
    <source>
        <strain evidence="3">DSM 21580</strain>
    </source>
</reference>
<feature type="transmembrane region" description="Helical" evidence="1">
    <location>
        <begin position="30"/>
        <end position="49"/>
    </location>
</feature>
<evidence type="ECO:0000313" key="2">
    <source>
        <dbReference type="EMBL" id="SEF58038.1"/>
    </source>
</evidence>
<keyword evidence="1" id="KW-1133">Transmembrane helix</keyword>
<keyword evidence="1" id="KW-0812">Transmembrane</keyword>
<sequence length="54" mass="6255">MPQIFKLYIGLIAFLISILLFVYGEGEILSFLRGFLLAVGIVFIVRYFLEKIKK</sequence>
<keyword evidence="1" id="KW-0472">Membrane</keyword>
<organism evidence="2 3">
    <name type="scientific">Halpernia humi</name>
    <dbReference type="NCBI Taxonomy" id="493375"/>
    <lineage>
        <taxon>Bacteria</taxon>
        <taxon>Pseudomonadati</taxon>
        <taxon>Bacteroidota</taxon>
        <taxon>Flavobacteriia</taxon>
        <taxon>Flavobacteriales</taxon>
        <taxon>Weeksellaceae</taxon>
        <taxon>Chryseobacterium group</taxon>
        <taxon>Halpernia</taxon>
    </lineage>
</organism>
<name>A0A1H5T7A2_9FLAO</name>